<comment type="catalytic activity">
    <reaction evidence="9">
        <text>L-threonyl-[protein] + ATP = O-phospho-L-threonyl-[protein] + ADP + H(+)</text>
        <dbReference type="Rhea" id="RHEA:46608"/>
        <dbReference type="Rhea" id="RHEA-COMP:11060"/>
        <dbReference type="Rhea" id="RHEA-COMP:11605"/>
        <dbReference type="ChEBI" id="CHEBI:15378"/>
        <dbReference type="ChEBI" id="CHEBI:30013"/>
        <dbReference type="ChEBI" id="CHEBI:30616"/>
        <dbReference type="ChEBI" id="CHEBI:61977"/>
        <dbReference type="ChEBI" id="CHEBI:456216"/>
        <dbReference type="EC" id="2.7.12.2"/>
    </reaction>
</comment>
<dbReference type="Gene3D" id="3.30.2410.10">
    <property type="entry name" value="Hect, E3 ligase catalytic domain"/>
    <property type="match status" value="1"/>
</dbReference>
<evidence type="ECO:0000259" key="13">
    <source>
        <dbReference type="PROSITE" id="PS50011"/>
    </source>
</evidence>
<dbReference type="PANTHER" id="PTHR48013">
    <property type="entry name" value="DUAL SPECIFICITY MITOGEN-ACTIVATED PROTEIN KINASE KINASE 5-RELATED"/>
    <property type="match status" value="1"/>
</dbReference>
<feature type="coiled-coil region" evidence="12">
    <location>
        <begin position="19"/>
        <end position="60"/>
    </location>
</feature>
<feature type="domain" description="HECT" evidence="14">
    <location>
        <begin position="421"/>
        <end position="760"/>
    </location>
</feature>
<evidence type="ECO:0000256" key="10">
    <source>
        <dbReference type="ARBA" id="ARBA00051693"/>
    </source>
</evidence>
<comment type="similarity">
    <text evidence="6">Belongs to the protein kinase superfamily. STE Ser/Thr protein kinase family. MAP kinase kinase subfamily.</text>
</comment>
<evidence type="ECO:0000256" key="11">
    <source>
        <dbReference type="PROSITE-ProRule" id="PRU00104"/>
    </source>
</evidence>
<keyword evidence="4 11" id="KW-0833">Ubl conjugation pathway</keyword>
<name>S9UK71_9TRYP</name>
<evidence type="ECO:0000259" key="14">
    <source>
        <dbReference type="PROSITE" id="PS50237"/>
    </source>
</evidence>
<dbReference type="PROSITE" id="PS50011">
    <property type="entry name" value="PROTEIN_KINASE_DOM"/>
    <property type="match status" value="1"/>
</dbReference>
<keyword evidence="12" id="KW-0175">Coiled coil</keyword>
<keyword evidence="2" id="KW-0547">Nucleotide-binding</keyword>
<dbReference type="Gene3D" id="3.90.1750.10">
    <property type="entry name" value="Hect, E3 ligase catalytic domains"/>
    <property type="match status" value="1"/>
</dbReference>
<dbReference type="InterPro" id="IPR011009">
    <property type="entry name" value="Kinase-like_dom_sf"/>
</dbReference>
<evidence type="ECO:0000256" key="12">
    <source>
        <dbReference type="SAM" id="Coils"/>
    </source>
</evidence>
<dbReference type="PROSITE" id="PS00108">
    <property type="entry name" value="PROTEIN_KINASE_ST"/>
    <property type="match status" value="1"/>
</dbReference>
<dbReference type="GO" id="GO:0005524">
    <property type="term" value="F:ATP binding"/>
    <property type="evidence" value="ECO:0007669"/>
    <property type="project" value="UniProtKB-KW"/>
</dbReference>
<dbReference type="PANTHER" id="PTHR48013:SF9">
    <property type="entry name" value="DUAL SPECIFICITY MITOGEN-ACTIVATED PROTEIN KINASE KINASE 5"/>
    <property type="match status" value="1"/>
</dbReference>
<evidence type="ECO:0000256" key="9">
    <source>
        <dbReference type="ARBA" id="ARBA00049299"/>
    </source>
</evidence>
<evidence type="ECO:0000256" key="1">
    <source>
        <dbReference type="ARBA" id="ARBA00022679"/>
    </source>
</evidence>
<proteinExistence type="inferred from homology"/>
<dbReference type="SMART" id="SM00119">
    <property type="entry name" value="HECTc"/>
    <property type="match status" value="1"/>
</dbReference>
<comment type="caution">
    <text evidence="15">The sequence shown here is derived from an EMBL/GenBank/DDBJ whole genome shotgun (WGS) entry which is preliminary data.</text>
</comment>
<reference evidence="15 16" key="1">
    <citation type="journal article" date="2013" name="PLoS ONE">
        <title>Predicting the Proteins of Angomonas deanei, Strigomonas culicis and Their Respective Endosymbionts Reveals New Aspects of the Trypanosomatidae Family.</title>
        <authorList>
            <person name="Motta M.C."/>
            <person name="Martins A.C."/>
            <person name="de Souza S.S."/>
            <person name="Catta-Preta C.M."/>
            <person name="Silva R."/>
            <person name="Klein C.C."/>
            <person name="de Almeida L.G."/>
            <person name="de Lima Cunha O."/>
            <person name="Ciapina L.P."/>
            <person name="Brocchi M."/>
            <person name="Colabardini A.C."/>
            <person name="de Araujo Lima B."/>
            <person name="Machado C.R."/>
            <person name="de Almeida Soares C.M."/>
            <person name="Probst C.M."/>
            <person name="de Menezes C.B."/>
            <person name="Thompson C.E."/>
            <person name="Bartholomeu D.C."/>
            <person name="Gradia D.F."/>
            <person name="Pavoni D.P."/>
            <person name="Grisard E.C."/>
            <person name="Fantinatti-Garboggini F."/>
            <person name="Marchini F.K."/>
            <person name="Rodrigues-Luiz G.F."/>
            <person name="Wagner G."/>
            <person name="Goldman G.H."/>
            <person name="Fietto J.L."/>
            <person name="Elias M.C."/>
            <person name="Goldman M.H."/>
            <person name="Sagot M.F."/>
            <person name="Pereira M."/>
            <person name="Stoco P.H."/>
            <person name="de Mendonca-Neto R.P."/>
            <person name="Teixeira S.M."/>
            <person name="Maciel T.E."/>
            <person name="de Oliveira Mendes T.A."/>
            <person name="Urmenyi T.P."/>
            <person name="de Souza W."/>
            <person name="Schenkman S."/>
            <person name="de Vasconcelos A.T."/>
        </authorList>
    </citation>
    <scope>NUCLEOTIDE SEQUENCE [LARGE SCALE GENOMIC DNA]</scope>
</reference>
<dbReference type="AlphaFoldDB" id="S9UK71"/>
<dbReference type="Gene3D" id="3.30.2160.10">
    <property type="entry name" value="Hect, E3 ligase catalytic domain"/>
    <property type="match status" value="1"/>
</dbReference>
<keyword evidence="16" id="KW-1185">Reference proteome</keyword>
<evidence type="ECO:0000313" key="16">
    <source>
        <dbReference type="Proteomes" id="UP000015354"/>
    </source>
</evidence>
<dbReference type="SUPFAM" id="SSF56112">
    <property type="entry name" value="Protein kinase-like (PK-like)"/>
    <property type="match status" value="1"/>
</dbReference>
<gene>
    <name evidence="15" type="ORF">STCU_03562</name>
</gene>
<evidence type="ECO:0000256" key="7">
    <source>
        <dbReference type="ARBA" id="ARBA00038999"/>
    </source>
</evidence>
<dbReference type="OrthoDB" id="346907at2759"/>
<dbReference type="InterPro" id="IPR000569">
    <property type="entry name" value="HECT_dom"/>
</dbReference>
<dbReference type="Pfam" id="PF00632">
    <property type="entry name" value="HECT"/>
    <property type="match status" value="1"/>
</dbReference>
<dbReference type="Proteomes" id="UP000015354">
    <property type="component" value="Unassembled WGS sequence"/>
</dbReference>
<evidence type="ECO:0000256" key="2">
    <source>
        <dbReference type="ARBA" id="ARBA00022741"/>
    </source>
</evidence>
<feature type="domain" description="Protein kinase" evidence="13">
    <location>
        <begin position="94"/>
        <end position="362"/>
    </location>
</feature>
<sequence length="760" mass="84088">MHERQRIQLHADVEWAKVRDETESKISSMQNQLKLMTDQIAQINEKQKETQKKIMDLVERDHPELAWKSIISGSRILRLVKGSGLWLNVSFSDFQVVATLSSTVNSKVYHATRRGEHVALKEVPVDDEAARRRFHREVSIVASCTHPNVIRIMGVFFDGPFAYIILPFYAKGSVKSLLAAKTHLPWVSVQDMFRQATSGIAYLHERGIVHADIKPSNLLVTNEGQVVITDFGIARNNGTFGEQVDLTLTQTTSGAVCGTLQYMAPELLLPGPKETRHTATCMSDIWALGMTLCEWAMHNAAADNASLPAVQLPVLMPSEPCVHVDPKLLGGDPRLADMLSAALARDPARRPGAYTLLGYPYFTSLLHVAEWSSDLSQSDERLEAVRSYIHAVRQANDNKVLVSVSRGQMVESLAQIFASLDTDQVLRPIMVVFQGEAGIDEGALTSEMLNIFYEQLVRDKKALVSARSSVEESEEGVDTHGALMGATYLPAEDSSSVPVETFELLGKVLIKNIAESRPLPLQLNTAVLKYFCDVAPSILDLQEYDSAMAESLKRMRLMSSEDMEASGLDFSHFTEKFLNAQREGKYDVHSAVTVDNVSDYVELRVVYDLIEVRRNNLDAIKKGLYSIHSLSSHLKLLTPSDLLLLLCGAQHISVEVVVAALDCQGFSPSSHTPADLKSVLREMSQNNLRRFLQLCTSSATIPSSGTLKKIKVICCADTNRLPVGHGCVNQLDLPDYNNRNVLKEKLSVSLAHVSDGFHIV</sequence>
<keyword evidence="3 15" id="KW-0418">Kinase</keyword>
<accession>S9UK71</accession>
<evidence type="ECO:0000256" key="6">
    <source>
        <dbReference type="ARBA" id="ARBA00038035"/>
    </source>
</evidence>
<protein>
    <recommendedName>
        <fullName evidence="7">mitogen-activated protein kinase kinase</fullName>
        <ecNumber evidence="7">2.7.12.2</ecNumber>
    </recommendedName>
</protein>
<comment type="catalytic activity">
    <reaction evidence="10">
        <text>L-tyrosyl-[protein] + ATP = O-phospho-L-tyrosyl-[protein] + ADP + H(+)</text>
        <dbReference type="Rhea" id="RHEA:10596"/>
        <dbReference type="Rhea" id="RHEA-COMP:10136"/>
        <dbReference type="Rhea" id="RHEA-COMP:20101"/>
        <dbReference type="ChEBI" id="CHEBI:15378"/>
        <dbReference type="ChEBI" id="CHEBI:30616"/>
        <dbReference type="ChEBI" id="CHEBI:46858"/>
        <dbReference type="ChEBI" id="CHEBI:61978"/>
        <dbReference type="ChEBI" id="CHEBI:456216"/>
        <dbReference type="EC" id="2.7.12.2"/>
    </reaction>
</comment>
<dbReference type="CDD" id="cd14014">
    <property type="entry name" value="STKc_PknB_like"/>
    <property type="match status" value="1"/>
</dbReference>
<evidence type="ECO:0000256" key="8">
    <source>
        <dbReference type="ARBA" id="ARBA00049014"/>
    </source>
</evidence>
<dbReference type="Pfam" id="PF00069">
    <property type="entry name" value="Pkinase"/>
    <property type="match status" value="1"/>
</dbReference>
<dbReference type="GO" id="GO:0004842">
    <property type="term" value="F:ubiquitin-protein transferase activity"/>
    <property type="evidence" value="ECO:0007669"/>
    <property type="project" value="InterPro"/>
</dbReference>
<keyword evidence="1" id="KW-0808">Transferase</keyword>
<organism evidence="15 16">
    <name type="scientific">Strigomonas culicis</name>
    <dbReference type="NCBI Taxonomy" id="28005"/>
    <lineage>
        <taxon>Eukaryota</taxon>
        <taxon>Discoba</taxon>
        <taxon>Euglenozoa</taxon>
        <taxon>Kinetoplastea</taxon>
        <taxon>Metakinetoplastina</taxon>
        <taxon>Trypanosomatida</taxon>
        <taxon>Trypanosomatidae</taxon>
        <taxon>Strigomonadinae</taxon>
        <taxon>Strigomonas</taxon>
    </lineage>
</organism>
<dbReference type="GO" id="GO:0004708">
    <property type="term" value="F:MAP kinase kinase activity"/>
    <property type="evidence" value="ECO:0007669"/>
    <property type="project" value="UniProtKB-EC"/>
</dbReference>
<evidence type="ECO:0000256" key="5">
    <source>
        <dbReference type="ARBA" id="ARBA00022840"/>
    </source>
</evidence>
<evidence type="ECO:0000313" key="15">
    <source>
        <dbReference type="EMBL" id="EPY31222.1"/>
    </source>
</evidence>
<dbReference type="InterPro" id="IPR000719">
    <property type="entry name" value="Prot_kinase_dom"/>
</dbReference>
<dbReference type="SMART" id="SM00220">
    <property type="entry name" value="S_TKc"/>
    <property type="match status" value="1"/>
</dbReference>
<keyword evidence="5" id="KW-0067">ATP-binding</keyword>
<evidence type="ECO:0000256" key="4">
    <source>
        <dbReference type="ARBA" id="ARBA00022786"/>
    </source>
</evidence>
<comment type="catalytic activity">
    <reaction evidence="8">
        <text>L-seryl-[protein] + ATP = O-phospho-L-seryl-[protein] + ADP + H(+)</text>
        <dbReference type="Rhea" id="RHEA:17989"/>
        <dbReference type="Rhea" id="RHEA-COMP:9863"/>
        <dbReference type="Rhea" id="RHEA-COMP:11604"/>
        <dbReference type="ChEBI" id="CHEBI:15378"/>
        <dbReference type="ChEBI" id="CHEBI:29999"/>
        <dbReference type="ChEBI" id="CHEBI:30616"/>
        <dbReference type="ChEBI" id="CHEBI:83421"/>
        <dbReference type="ChEBI" id="CHEBI:456216"/>
        <dbReference type="EC" id="2.7.12.2"/>
    </reaction>
</comment>
<evidence type="ECO:0000256" key="3">
    <source>
        <dbReference type="ARBA" id="ARBA00022777"/>
    </source>
</evidence>
<dbReference type="PROSITE" id="PS50237">
    <property type="entry name" value="HECT"/>
    <property type="match status" value="1"/>
</dbReference>
<dbReference type="InterPro" id="IPR008271">
    <property type="entry name" value="Ser/Thr_kinase_AS"/>
</dbReference>
<dbReference type="Gene3D" id="1.10.510.10">
    <property type="entry name" value="Transferase(Phosphotransferase) domain 1"/>
    <property type="match status" value="1"/>
</dbReference>
<feature type="active site" description="Glycyl thioester intermediate" evidence="11">
    <location>
        <position position="727"/>
    </location>
</feature>
<dbReference type="SUPFAM" id="SSF56204">
    <property type="entry name" value="Hect, E3 ligase catalytic domain"/>
    <property type="match status" value="1"/>
</dbReference>
<dbReference type="EC" id="2.7.12.2" evidence="7"/>
<dbReference type="EMBL" id="ATMH01003562">
    <property type="protein sequence ID" value="EPY31222.1"/>
    <property type="molecule type" value="Genomic_DNA"/>
</dbReference>
<dbReference type="InterPro" id="IPR035983">
    <property type="entry name" value="Hect_E3_ubiquitin_ligase"/>
</dbReference>